<sequence length="412" mass="46908">MDSIMQSILGGLTLWLLLCCLTFFHMIIIHLLSDGKLSRIILSLAEMLVPLVLSQILMDHIKYNNRAFIEKPVALLLIALVLTGIAILEILSCIRSRKRSLTLMSVKECMDELPVGICFYWDGGLTKLTNRKMNSIACKLTGSGIMDAESFKKTVFSDKEEPFVSTEDGKAYSFVYREDVYDGKPIHELLAYDITEEYQLTEELREKQKTALKINRRLKALNSTIQYLIMDKETLRIKIHIHDSFGEMLLMTKHCLVDPENTDKKEMLSLWRRNIALLKNEERESWQKPCFFSLRHADSLGIRIEMNGELPEDETLISVVDSAITVHVTNVLRHAEGDIAYISIEKTPEGYVMHFTNNGTPPCAPVKETGGLANLRRMTETIGGTMKINSSPQFEMILQLPEKAQEEYEIGI</sequence>
<organism evidence="2 3">
    <name type="scientific">Ruminococcus flavefaciens</name>
    <dbReference type="NCBI Taxonomy" id="1265"/>
    <lineage>
        <taxon>Bacteria</taxon>
        <taxon>Bacillati</taxon>
        <taxon>Bacillota</taxon>
        <taxon>Clostridia</taxon>
        <taxon>Eubacteriales</taxon>
        <taxon>Oscillospiraceae</taxon>
        <taxon>Ruminococcus</taxon>
    </lineage>
</organism>
<accession>A0A1K1P8L4</accession>
<dbReference type="InterPro" id="IPR036890">
    <property type="entry name" value="HATPase_C_sf"/>
</dbReference>
<evidence type="ECO:0008006" key="4">
    <source>
        <dbReference type="Google" id="ProtNLM"/>
    </source>
</evidence>
<protein>
    <recommendedName>
        <fullName evidence="4">Signal transduction histidine kinase</fullName>
    </recommendedName>
</protein>
<feature type="transmembrane region" description="Helical" evidence="1">
    <location>
        <begin position="73"/>
        <end position="94"/>
    </location>
</feature>
<evidence type="ECO:0000313" key="3">
    <source>
        <dbReference type="Proteomes" id="UP000183461"/>
    </source>
</evidence>
<evidence type="ECO:0000256" key="1">
    <source>
        <dbReference type="SAM" id="Phobius"/>
    </source>
</evidence>
<proteinExistence type="predicted"/>
<gene>
    <name evidence="2" type="ORF">SAMN02910280_2583</name>
</gene>
<reference evidence="3" key="1">
    <citation type="submission" date="2016-11" db="EMBL/GenBank/DDBJ databases">
        <authorList>
            <person name="Varghese N."/>
            <person name="Submissions S."/>
        </authorList>
    </citation>
    <scope>NUCLEOTIDE SEQUENCE [LARGE SCALE GENOMIC DNA]</scope>
    <source>
        <strain evidence="3">YL228</strain>
    </source>
</reference>
<keyword evidence="1" id="KW-1133">Transmembrane helix</keyword>
<evidence type="ECO:0000313" key="2">
    <source>
        <dbReference type="EMBL" id="SFW43919.1"/>
    </source>
</evidence>
<keyword evidence="1" id="KW-0812">Transmembrane</keyword>
<dbReference type="EMBL" id="FPIP01000007">
    <property type="protein sequence ID" value="SFW43919.1"/>
    <property type="molecule type" value="Genomic_DNA"/>
</dbReference>
<dbReference type="AlphaFoldDB" id="A0A1K1P8L4"/>
<keyword evidence="1" id="KW-0472">Membrane</keyword>
<dbReference type="SUPFAM" id="SSF55874">
    <property type="entry name" value="ATPase domain of HSP90 chaperone/DNA topoisomerase II/histidine kinase"/>
    <property type="match status" value="1"/>
</dbReference>
<dbReference type="RefSeq" id="WP_072300800.1">
    <property type="nucleotide sequence ID" value="NZ_FPIP01000007.1"/>
</dbReference>
<dbReference type="Gene3D" id="3.30.565.10">
    <property type="entry name" value="Histidine kinase-like ATPase, C-terminal domain"/>
    <property type="match status" value="1"/>
</dbReference>
<name>A0A1K1P8L4_RUMFL</name>
<feature type="transmembrane region" description="Helical" evidence="1">
    <location>
        <begin position="12"/>
        <end position="33"/>
    </location>
</feature>
<dbReference type="Proteomes" id="UP000183461">
    <property type="component" value="Unassembled WGS sequence"/>
</dbReference>